<feature type="compositionally biased region" description="Polar residues" evidence="1">
    <location>
        <begin position="272"/>
        <end position="281"/>
    </location>
</feature>
<evidence type="ECO:0000313" key="4">
    <source>
        <dbReference type="Proteomes" id="UP001549119"/>
    </source>
</evidence>
<dbReference type="EMBL" id="JBEPNW010000002">
    <property type="protein sequence ID" value="MET3867267.1"/>
    <property type="molecule type" value="Genomic_DNA"/>
</dbReference>
<feature type="domain" description="Terminase large subunit GpA endonuclease" evidence="2">
    <location>
        <begin position="2"/>
        <end position="197"/>
    </location>
</feature>
<protein>
    <submittedName>
        <fullName evidence="3">Phage terminase large subunit GpA-like protein</fullName>
    </submittedName>
</protein>
<proteinExistence type="predicted"/>
<feature type="region of interest" description="Disordered" evidence="1">
    <location>
        <begin position="253"/>
        <end position="281"/>
    </location>
</feature>
<evidence type="ECO:0000313" key="3">
    <source>
        <dbReference type="EMBL" id="MET3867267.1"/>
    </source>
</evidence>
<organism evidence="3 4">
    <name type="scientific">Methylobacterium radiotolerans</name>
    <dbReference type="NCBI Taxonomy" id="31998"/>
    <lineage>
        <taxon>Bacteria</taxon>
        <taxon>Pseudomonadati</taxon>
        <taxon>Pseudomonadota</taxon>
        <taxon>Alphaproteobacteria</taxon>
        <taxon>Hyphomicrobiales</taxon>
        <taxon>Methylobacteriaceae</taxon>
        <taxon>Methylobacterium</taxon>
    </lineage>
</organism>
<gene>
    <name evidence="3" type="ORF">ABIC20_004576</name>
</gene>
<name>A0ABV2NL85_9HYPH</name>
<keyword evidence="4" id="KW-1185">Reference proteome</keyword>
<comment type="caution">
    <text evidence="3">The sequence shown here is derived from an EMBL/GenBank/DDBJ whole genome shotgun (WGS) entry which is preliminary data.</text>
</comment>
<sequence>MWGWGRFGECWLIGHFVLDQHIPFSPQSRSALKAIIKRPWRKRSGKVLHSGAAFFDAGDGNMINEVIDFCADPDLARWNVFPVRGAPEMTGKRKPVLGERDGLTKDGKKFLWIGTQGVKDTLDRSLRTSEPGPGFVHFPHAMAENPVLARYFDDMLAEAPKKDPRTGLYHWVRKSTVFTGEAWDCFVYAYAALEWVKRRYPSVALELIRRTPEDAPPRLRYDGRDLSAMSDLSQELGIISRPGQALEHRQPIMPRPAAPVAPRPAAPRPMISTRSTFGGAR</sequence>
<evidence type="ECO:0000256" key="1">
    <source>
        <dbReference type="SAM" id="MobiDB-lite"/>
    </source>
</evidence>
<reference evidence="3 4" key="1">
    <citation type="submission" date="2024-06" db="EMBL/GenBank/DDBJ databases">
        <title>Genomics of switchgrass bacterial isolates.</title>
        <authorList>
            <person name="Shade A."/>
        </authorList>
    </citation>
    <scope>NUCLEOTIDE SEQUENCE [LARGE SCALE GENOMIC DNA]</scope>
    <source>
        <strain evidence="3 4">PvP084</strain>
    </source>
</reference>
<evidence type="ECO:0000259" key="2">
    <source>
        <dbReference type="Pfam" id="PF20454"/>
    </source>
</evidence>
<dbReference type="InterPro" id="IPR046454">
    <property type="entry name" value="GpA_endonuclease"/>
</dbReference>
<feature type="compositionally biased region" description="Pro residues" evidence="1">
    <location>
        <begin position="253"/>
        <end position="267"/>
    </location>
</feature>
<accession>A0ABV2NL85</accession>
<dbReference type="Pfam" id="PF20454">
    <property type="entry name" value="GpA_nuclease"/>
    <property type="match status" value="1"/>
</dbReference>
<dbReference type="Proteomes" id="UP001549119">
    <property type="component" value="Unassembled WGS sequence"/>
</dbReference>